<proteinExistence type="predicted"/>
<gene>
    <name evidence="2" type="ORF">OXX778_LOCUS19819</name>
</gene>
<sequence length="285" mass="33394">MCCLSTIFYFIAKLNEVPNKFRLDTQASVFFNKIYDKIGELIHQANPVDGFVCALLGKTCSQVLKLTMVLHMFAYSFKLVDNQKELNRENLSEQHKIFILNHEKTDEFKIIKKETLDYSFKMSCYFNLSKLIMANYSCKNWNSNFFEIIADILNSNINHLSQNECKIIKKILTYPMSEFENHKINILAKNVKAIDIKNAFRTLEKLRLGKCSTKISGNNKEVTLFKKLTLDEISSEIHFSDYLEKFDINFDDYFQETNNKSLNKRPLELSENRSNKRTKSLHNNL</sequence>
<dbReference type="EMBL" id="CAJNOC010006219">
    <property type="protein sequence ID" value="CAF1072947.1"/>
    <property type="molecule type" value="Genomic_DNA"/>
</dbReference>
<organism evidence="2 3">
    <name type="scientific">Brachionus calyciflorus</name>
    <dbReference type="NCBI Taxonomy" id="104777"/>
    <lineage>
        <taxon>Eukaryota</taxon>
        <taxon>Metazoa</taxon>
        <taxon>Spiralia</taxon>
        <taxon>Gnathifera</taxon>
        <taxon>Rotifera</taxon>
        <taxon>Eurotatoria</taxon>
        <taxon>Monogononta</taxon>
        <taxon>Pseudotrocha</taxon>
        <taxon>Ploima</taxon>
        <taxon>Brachionidae</taxon>
        <taxon>Brachionus</taxon>
    </lineage>
</organism>
<feature type="region of interest" description="Disordered" evidence="1">
    <location>
        <begin position="264"/>
        <end position="285"/>
    </location>
</feature>
<dbReference type="AlphaFoldDB" id="A0A814M5A9"/>
<feature type="compositionally biased region" description="Basic and acidic residues" evidence="1">
    <location>
        <begin position="265"/>
        <end position="274"/>
    </location>
</feature>
<protein>
    <submittedName>
        <fullName evidence="2">Uncharacterized protein</fullName>
    </submittedName>
</protein>
<keyword evidence="3" id="KW-1185">Reference proteome</keyword>
<evidence type="ECO:0000313" key="2">
    <source>
        <dbReference type="EMBL" id="CAF1072947.1"/>
    </source>
</evidence>
<evidence type="ECO:0000256" key="1">
    <source>
        <dbReference type="SAM" id="MobiDB-lite"/>
    </source>
</evidence>
<feature type="compositionally biased region" description="Basic residues" evidence="1">
    <location>
        <begin position="275"/>
        <end position="285"/>
    </location>
</feature>
<evidence type="ECO:0000313" key="3">
    <source>
        <dbReference type="Proteomes" id="UP000663879"/>
    </source>
</evidence>
<comment type="caution">
    <text evidence="2">The sequence shown here is derived from an EMBL/GenBank/DDBJ whole genome shotgun (WGS) entry which is preliminary data.</text>
</comment>
<name>A0A814M5A9_9BILA</name>
<accession>A0A814M5A9</accession>
<dbReference type="Proteomes" id="UP000663879">
    <property type="component" value="Unassembled WGS sequence"/>
</dbReference>
<reference evidence="2" key="1">
    <citation type="submission" date="2021-02" db="EMBL/GenBank/DDBJ databases">
        <authorList>
            <person name="Nowell W R."/>
        </authorList>
    </citation>
    <scope>NUCLEOTIDE SEQUENCE</scope>
    <source>
        <strain evidence="2">Ploen Becks lab</strain>
    </source>
</reference>